<dbReference type="EMBL" id="KB468157">
    <property type="protein sequence ID" value="PCH44044.1"/>
    <property type="molecule type" value="Genomic_DNA"/>
</dbReference>
<gene>
    <name evidence="1" type="ORF">WOLCODRAFT_138756</name>
</gene>
<name>A0A2H3K4R1_WOLCO</name>
<evidence type="ECO:0000313" key="1">
    <source>
        <dbReference type="EMBL" id="PCH44044.1"/>
    </source>
</evidence>
<protein>
    <submittedName>
        <fullName evidence="1">Uncharacterized protein</fullName>
    </submittedName>
</protein>
<organism evidence="1 2">
    <name type="scientific">Wolfiporia cocos (strain MD-104)</name>
    <name type="common">Brown rot fungus</name>
    <dbReference type="NCBI Taxonomy" id="742152"/>
    <lineage>
        <taxon>Eukaryota</taxon>
        <taxon>Fungi</taxon>
        <taxon>Dikarya</taxon>
        <taxon>Basidiomycota</taxon>
        <taxon>Agaricomycotina</taxon>
        <taxon>Agaricomycetes</taxon>
        <taxon>Polyporales</taxon>
        <taxon>Phaeolaceae</taxon>
        <taxon>Wolfiporia</taxon>
    </lineage>
</organism>
<dbReference type="Proteomes" id="UP000218811">
    <property type="component" value="Unassembled WGS sequence"/>
</dbReference>
<proteinExistence type="predicted"/>
<keyword evidence="2" id="KW-1185">Reference proteome</keyword>
<reference evidence="1 2" key="1">
    <citation type="journal article" date="2012" name="Science">
        <title>The Paleozoic origin of enzymatic lignin decomposition reconstructed from 31 fungal genomes.</title>
        <authorList>
            <person name="Floudas D."/>
            <person name="Binder M."/>
            <person name="Riley R."/>
            <person name="Barry K."/>
            <person name="Blanchette R.A."/>
            <person name="Henrissat B."/>
            <person name="Martinez A.T."/>
            <person name="Otillar R."/>
            <person name="Spatafora J.W."/>
            <person name="Yadav J.S."/>
            <person name="Aerts A."/>
            <person name="Benoit I."/>
            <person name="Boyd A."/>
            <person name="Carlson A."/>
            <person name="Copeland A."/>
            <person name="Coutinho P.M."/>
            <person name="de Vries R.P."/>
            <person name="Ferreira P."/>
            <person name="Findley K."/>
            <person name="Foster B."/>
            <person name="Gaskell J."/>
            <person name="Glotzer D."/>
            <person name="Gorecki P."/>
            <person name="Heitman J."/>
            <person name="Hesse C."/>
            <person name="Hori C."/>
            <person name="Igarashi K."/>
            <person name="Jurgens J.A."/>
            <person name="Kallen N."/>
            <person name="Kersten P."/>
            <person name="Kohler A."/>
            <person name="Kuees U."/>
            <person name="Kumar T.K.A."/>
            <person name="Kuo A."/>
            <person name="LaButti K."/>
            <person name="Larrondo L.F."/>
            <person name="Lindquist E."/>
            <person name="Ling A."/>
            <person name="Lombard V."/>
            <person name="Lucas S."/>
            <person name="Lundell T."/>
            <person name="Martin R."/>
            <person name="McLaughlin D.J."/>
            <person name="Morgenstern I."/>
            <person name="Morin E."/>
            <person name="Murat C."/>
            <person name="Nagy L.G."/>
            <person name="Nolan M."/>
            <person name="Ohm R.A."/>
            <person name="Patyshakuliyeva A."/>
            <person name="Rokas A."/>
            <person name="Ruiz-Duenas F.J."/>
            <person name="Sabat G."/>
            <person name="Salamov A."/>
            <person name="Samejima M."/>
            <person name="Schmutz J."/>
            <person name="Slot J.C."/>
            <person name="St John F."/>
            <person name="Stenlid J."/>
            <person name="Sun H."/>
            <person name="Sun S."/>
            <person name="Syed K."/>
            <person name="Tsang A."/>
            <person name="Wiebenga A."/>
            <person name="Young D."/>
            <person name="Pisabarro A."/>
            <person name="Eastwood D.C."/>
            <person name="Martin F."/>
            <person name="Cullen D."/>
            <person name="Grigoriev I.V."/>
            <person name="Hibbett D.S."/>
        </authorList>
    </citation>
    <scope>NUCLEOTIDE SEQUENCE [LARGE SCALE GENOMIC DNA]</scope>
    <source>
        <strain evidence="1 2">MD-104</strain>
    </source>
</reference>
<sequence>MTIPPVRIDHDGHDLSAEVQQLLWHAGASLQHLSFGLCLPTSGKGFHSYAPDYGCLDFSDNVALETVEVTVIVTEKQINSSSIDWIPRFLFQSRSVPSLKWVTWRFERLNSSLRATDVLPMLESCSQLDEILDDRQPSLRLEFDMHADETGDADDILEEHASTYFPRLAERLTRYYT</sequence>
<accession>A0A2H3K4R1</accession>
<dbReference type="AlphaFoldDB" id="A0A2H3K4R1"/>
<evidence type="ECO:0000313" key="2">
    <source>
        <dbReference type="Proteomes" id="UP000218811"/>
    </source>
</evidence>